<gene>
    <name evidence="4" type="ORF">ATC1_13404</name>
</gene>
<dbReference type="CDD" id="cd04301">
    <property type="entry name" value="NAT_SF"/>
    <property type="match status" value="1"/>
</dbReference>
<sequence>MGSWLDSVNIRLMRESDLPLIEWDGEYTRYRKIYREIYRGLLAGRSTPWIAEINQIGIIGQIFLTEKRPHPEYCPDQPYMFLSSFRVKPLFRNQGLGTLLLKICEITARDRKVHSIFLNCAKTNRRCKKFYERNGFSVIREDSGRWTYIDHQGHIREEVEPAWVMKKVIV</sequence>
<keyword evidence="5" id="KW-1185">Reference proteome</keyword>
<dbReference type="PANTHER" id="PTHR43420">
    <property type="entry name" value="ACETYLTRANSFERASE"/>
    <property type="match status" value="1"/>
</dbReference>
<keyword evidence="1 4" id="KW-0808">Transferase</keyword>
<dbReference type="SUPFAM" id="SSF55729">
    <property type="entry name" value="Acyl-CoA N-acyltransferases (Nat)"/>
    <property type="match status" value="1"/>
</dbReference>
<dbReference type="Pfam" id="PF00583">
    <property type="entry name" value="Acetyltransf_1"/>
    <property type="match status" value="1"/>
</dbReference>
<reference evidence="4" key="1">
    <citation type="journal article" date="2015" name="Genome Announc.">
        <title>Draft Genome Sequence of Anaerolineae Strain TC1, a Novel Isolate from a Methanogenic Wastewater Treatment System.</title>
        <authorList>
            <person name="Matsuura N."/>
            <person name="Tourlousse D.M."/>
            <person name="Sun L."/>
            <person name="Toyonaga M."/>
            <person name="Kuroda K."/>
            <person name="Ohashi A."/>
            <person name="Cruz R."/>
            <person name="Yamaguchi T."/>
            <person name="Sekiguchi Y."/>
        </authorList>
    </citation>
    <scope>NUCLEOTIDE SEQUENCE [LARGE SCALE GENOMIC DNA]</scope>
    <source>
        <strain evidence="4">TC1</strain>
    </source>
</reference>
<dbReference type="GO" id="GO:0016747">
    <property type="term" value="F:acyltransferase activity, transferring groups other than amino-acyl groups"/>
    <property type="evidence" value="ECO:0007669"/>
    <property type="project" value="InterPro"/>
</dbReference>
<proteinExistence type="predicted"/>
<dbReference type="PROSITE" id="PS51186">
    <property type="entry name" value="GNAT"/>
    <property type="match status" value="1"/>
</dbReference>
<evidence type="ECO:0000313" key="4">
    <source>
        <dbReference type="EMBL" id="GAP40429.1"/>
    </source>
</evidence>
<dbReference type="InterPro" id="IPR016181">
    <property type="entry name" value="Acyl_CoA_acyltransferase"/>
</dbReference>
<dbReference type="Gene3D" id="3.40.630.30">
    <property type="match status" value="1"/>
</dbReference>
<keyword evidence="2" id="KW-0012">Acyltransferase</keyword>
<dbReference type="Proteomes" id="UP000053370">
    <property type="component" value="Unassembled WGS sequence"/>
</dbReference>
<dbReference type="InterPro" id="IPR000182">
    <property type="entry name" value="GNAT_dom"/>
</dbReference>
<evidence type="ECO:0000313" key="5">
    <source>
        <dbReference type="Proteomes" id="UP000053370"/>
    </source>
</evidence>
<dbReference type="AlphaFoldDB" id="A0A0S7BJC2"/>
<dbReference type="STRING" id="1678840.ATC1_13404"/>
<organism evidence="4">
    <name type="scientific">Flexilinea flocculi</name>
    <dbReference type="NCBI Taxonomy" id="1678840"/>
    <lineage>
        <taxon>Bacteria</taxon>
        <taxon>Bacillati</taxon>
        <taxon>Chloroflexota</taxon>
        <taxon>Anaerolineae</taxon>
        <taxon>Anaerolineales</taxon>
        <taxon>Anaerolineaceae</taxon>
        <taxon>Flexilinea</taxon>
    </lineage>
</organism>
<evidence type="ECO:0000256" key="2">
    <source>
        <dbReference type="ARBA" id="ARBA00023315"/>
    </source>
</evidence>
<feature type="domain" description="N-acetyltransferase" evidence="3">
    <location>
        <begin position="8"/>
        <end position="170"/>
    </location>
</feature>
<name>A0A0S7BJC2_9CHLR</name>
<evidence type="ECO:0000259" key="3">
    <source>
        <dbReference type="PROSITE" id="PS51186"/>
    </source>
</evidence>
<dbReference type="EMBL" id="DF968181">
    <property type="protein sequence ID" value="GAP40429.1"/>
    <property type="molecule type" value="Genomic_DNA"/>
</dbReference>
<dbReference type="InterPro" id="IPR050680">
    <property type="entry name" value="YpeA/RimI_acetyltransf"/>
</dbReference>
<evidence type="ECO:0000256" key="1">
    <source>
        <dbReference type="ARBA" id="ARBA00022679"/>
    </source>
</evidence>
<dbReference type="RefSeq" id="WP_062279702.1">
    <property type="nucleotide sequence ID" value="NZ_DF968181.1"/>
</dbReference>
<accession>A0A0S7BJC2</accession>
<protein>
    <submittedName>
        <fullName evidence="4">Acetyltransferase (GNAT) family</fullName>
    </submittedName>
</protein>
<dbReference type="OrthoDB" id="9795206at2"/>